<dbReference type="RefSeq" id="WP_344821995.1">
    <property type="nucleotide sequence ID" value="NZ_BAABEZ010000001.1"/>
</dbReference>
<dbReference type="InterPro" id="IPR001173">
    <property type="entry name" value="Glyco_trans_2-like"/>
</dbReference>
<feature type="domain" description="Glycosyltransferase 2-like" evidence="2">
    <location>
        <begin position="7"/>
        <end position="107"/>
    </location>
</feature>
<protein>
    <submittedName>
        <fullName evidence="3">Glycosyltransferase family 2 protein</fullName>
    </submittedName>
</protein>
<sequence length="248" mass="29149">MTATPLSAVVITRNEAANIARCIQSLRQVTADIVVVDSGSTDRTREIAEEMGARVFHRDWTGYADQKNFGNEKALHDYILSIDADECLSFELAFQIQEAMKQPEAAVYEMDFLTSWGDHFIRHGGWVPDRHCRLFDKRRIRWVSEGVHEYLALDGHIPQKIEGYVFHYTAANKQSYREKMNRYAREFAEARSNARRYSPFWKKYTSAGFRFLRDYVFKRGFLEGRAGWEIACEEARYTWLKYRWSEKP</sequence>
<comment type="similarity">
    <text evidence="1">Belongs to the glycosyltransferase 2 family. WaaE/KdtX subfamily.</text>
</comment>
<evidence type="ECO:0000259" key="2">
    <source>
        <dbReference type="Pfam" id="PF00535"/>
    </source>
</evidence>
<dbReference type="CDD" id="cd02511">
    <property type="entry name" value="Beta4Glucosyltransferase"/>
    <property type="match status" value="1"/>
</dbReference>
<dbReference type="Gene3D" id="3.90.550.10">
    <property type="entry name" value="Spore Coat Polysaccharide Biosynthesis Protein SpsA, Chain A"/>
    <property type="match status" value="1"/>
</dbReference>
<reference evidence="4" key="1">
    <citation type="journal article" date="2019" name="Int. J. Syst. Evol. Microbiol.">
        <title>The Global Catalogue of Microorganisms (GCM) 10K type strain sequencing project: providing services to taxonomists for standard genome sequencing and annotation.</title>
        <authorList>
            <consortium name="The Broad Institute Genomics Platform"/>
            <consortium name="The Broad Institute Genome Sequencing Center for Infectious Disease"/>
            <person name="Wu L."/>
            <person name="Ma J."/>
        </authorList>
    </citation>
    <scope>NUCLEOTIDE SEQUENCE [LARGE SCALE GENOMIC DNA]</scope>
    <source>
        <strain evidence="4">JCM 31921</strain>
    </source>
</reference>
<dbReference type="EMBL" id="BAABEZ010000001">
    <property type="protein sequence ID" value="GAA4449283.1"/>
    <property type="molecule type" value="Genomic_DNA"/>
</dbReference>
<evidence type="ECO:0000313" key="4">
    <source>
        <dbReference type="Proteomes" id="UP001501410"/>
    </source>
</evidence>
<dbReference type="SUPFAM" id="SSF53448">
    <property type="entry name" value="Nucleotide-diphospho-sugar transferases"/>
    <property type="match status" value="1"/>
</dbReference>
<keyword evidence="4" id="KW-1185">Reference proteome</keyword>
<organism evidence="3 4">
    <name type="scientific">Rurimicrobium arvi</name>
    <dbReference type="NCBI Taxonomy" id="2049916"/>
    <lineage>
        <taxon>Bacteria</taxon>
        <taxon>Pseudomonadati</taxon>
        <taxon>Bacteroidota</taxon>
        <taxon>Chitinophagia</taxon>
        <taxon>Chitinophagales</taxon>
        <taxon>Chitinophagaceae</taxon>
        <taxon>Rurimicrobium</taxon>
    </lineage>
</organism>
<comment type="caution">
    <text evidence="3">The sequence shown here is derived from an EMBL/GenBank/DDBJ whole genome shotgun (WGS) entry which is preliminary data.</text>
</comment>
<dbReference type="PANTHER" id="PTHR43630">
    <property type="entry name" value="POLY-BETA-1,6-N-ACETYL-D-GLUCOSAMINE SYNTHASE"/>
    <property type="match status" value="1"/>
</dbReference>
<name>A0ABP8MF05_9BACT</name>
<dbReference type="InterPro" id="IPR029044">
    <property type="entry name" value="Nucleotide-diphossugar_trans"/>
</dbReference>
<dbReference type="Proteomes" id="UP001501410">
    <property type="component" value="Unassembled WGS sequence"/>
</dbReference>
<dbReference type="PANTHER" id="PTHR43630:SF2">
    <property type="entry name" value="GLYCOSYLTRANSFERASE"/>
    <property type="match status" value="1"/>
</dbReference>
<evidence type="ECO:0000313" key="3">
    <source>
        <dbReference type="EMBL" id="GAA4449283.1"/>
    </source>
</evidence>
<proteinExistence type="inferred from homology"/>
<evidence type="ECO:0000256" key="1">
    <source>
        <dbReference type="ARBA" id="ARBA00038494"/>
    </source>
</evidence>
<gene>
    <name evidence="3" type="ORF">GCM10023092_03150</name>
</gene>
<accession>A0ABP8MF05</accession>
<dbReference type="Pfam" id="PF00535">
    <property type="entry name" value="Glycos_transf_2"/>
    <property type="match status" value="1"/>
</dbReference>